<sequence>DGKKLTMTDEYHATFDGVKAHLTVRNLTEDKTGLYKCHAVCEYGEGQSSAMVKMEEPGKRLLFRQP</sequence>
<reference evidence="2 3" key="1">
    <citation type="submission" date="2015-09" db="EMBL/GenBank/DDBJ databases">
        <title>Draft genome of the parasitic nematode Teladorsagia circumcincta isolate WARC Sus (inbred).</title>
        <authorList>
            <person name="Mitreva M."/>
        </authorList>
    </citation>
    <scope>NUCLEOTIDE SEQUENCE [LARGE SCALE GENOMIC DNA]</scope>
    <source>
        <strain evidence="2 3">S</strain>
    </source>
</reference>
<feature type="domain" description="Immunoglobulin I-set" evidence="1">
    <location>
        <begin position="1"/>
        <end position="53"/>
    </location>
</feature>
<dbReference type="SUPFAM" id="SSF48726">
    <property type="entry name" value="Immunoglobulin"/>
    <property type="match status" value="1"/>
</dbReference>
<dbReference type="InterPro" id="IPR013098">
    <property type="entry name" value="Ig_I-set"/>
</dbReference>
<keyword evidence="3" id="KW-1185">Reference proteome</keyword>
<protein>
    <recommendedName>
        <fullName evidence="1">Immunoglobulin I-set domain-containing protein</fullName>
    </recommendedName>
</protein>
<dbReference type="InterPro" id="IPR036179">
    <property type="entry name" value="Ig-like_dom_sf"/>
</dbReference>
<feature type="non-terminal residue" evidence="2">
    <location>
        <position position="1"/>
    </location>
</feature>
<dbReference type="CDD" id="cd00096">
    <property type="entry name" value="Ig"/>
    <property type="match status" value="1"/>
</dbReference>
<name>A0A2G9T9I3_TELCI</name>
<dbReference type="Pfam" id="PF07679">
    <property type="entry name" value="I-set"/>
    <property type="match status" value="1"/>
</dbReference>
<dbReference type="Gene3D" id="2.60.40.10">
    <property type="entry name" value="Immunoglobulins"/>
    <property type="match status" value="1"/>
</dbReference>
<dbReference type="EMBL" id="KZ395458">
    <property type="protein sequence ID" value="PIO54538.1"/>
    <property type="molecule type" value="Genomic_DNA"/>
</dbReference>
<proteinExistence type="predicted"/>
<organism evidence="2 3">
    <name type="scientific">Teladorsagia circumcincta</name>
    <name type="common">Brown stomach worm</name>
    <name type="synonym">Ostertagia circumcincta</name>
    <dbReference type="NCBI Taxonomy" id="45464"/>
    <lineage>
        <taxon>Eukaryota</taxon>
        <taxon>Metazoa</taxon>
        <taxon>Ecdysozoa</taxon>
        <taxon>Nematoda</taxon>
        <taxon>Chromadorea</taxon>
        <taxon>Rhabditida</taxon>
        <taxon>Rhabditina</taxon>
        <taxon>Rhabditomorpha</taxon>
        <taxon>Strongyloidea</taxon>
        <taxon>Trichostrongylidae</taxon>
        <taxon>Teladorsagia</taxon>
    </lineage>
</organism>
<evidence type="ECO:0000259" key="1">
    <source>
        <dbReference type="Pfam" id="PF07679"/>
    </source>
</evidence>
<dbReference type="Proteomes" id="UP000230423">
    <property type="component" value="Unassembled WGS sequence"/>
</dbReference>
<evidence type="ECO:0000313" key="3">
    <source>
        <dbReference type="Proteomes" id="UP000230423"/>
    </source>
</evidence>
<dbReference type="OrthoDB" id="9446970at2759"/>
<accession>A0A2G9T9I3</accession>
<gene>
    <name evidence="2" type="ORF">TELCIR_24098</name>
</gene>
<evidence type="ECO:0000313" key="2">
    <source>
        <dbReference type="EMBL" id="PIO54538.1"/>
    </source>
</evidence>
<dbReference type="AlphaFoldDB" id="A0A2G9T9I3"/>
<dbReference type="InterPro" id="IPR013783">
    <property type="entry name" value="Ig-like_fold"/>
</dbReference>